<feature type="transmembrane region" description="Helical" evidence="1">
    <location>
        <begin position="21"/>
        <end position="40"/>
    </location>
</feature>
<feature type="transmembrane region" description="Helical" evidence="1">
    <location>
        <begin position="46"/>
        <end position="66"/>
    </location>
</feature>
<organism evidence="2 3">
    <name type="scientific">Anaerococcus groningensis</name>
    <dbReference type="NCBI Taxonomy" id="3115616"/>
    <lineage>
        <taxon>Bacteria</taxon>
        <taxon>Bacillati</taxon>
        <taxon>Bacillota</taxon>
        <taxon>Tissierellia</taxon>
        <taxon>Tissierellales</taxon>
        <taxon>Peptoniphilaceae</taxon>
        <taxon>Anaerococcus</taxon>
    </lineage>
</organism>
<accession>A0ABW9MZX8</accession>
<protein>
    <submittedName>
        <fullName evidence="2">Uncharacterized protein</fullName>
    </submittedName>
</protein>
<comment type="caution">
    <text evidence="2">The sequence shown here is derived from an EMBL/GenBank/DDBJ whole genome shotgun (WGS) entry which is preliminary data.</text>
</comment>
<sequence length="119" mass="13758">MRRNRSGNLDLLKKYNKMQTISSVIWILSGIGVLAFGVYYKEIFEIIFGILAILFGIAMIRIRNTSLNAILRREMSRLNFLILAIVVFSLVNPIGNIPVLYDLYKRDFVIRGGFDEKER</sequence>
<evidence type="ECO:0000256" key="1">
    <source>
        <dbReference type="SAM" id="Phobius"/>
    </source>
</evidence>
<dbReference type="EMBL" id="JBGMEG010000004">
    <property type="protein sequence ID" value="MFO3717366.1"/>
    <property type="molecule type" value="Genomic_DNA"/>
</dbReference>
<dbReference type="RefSeq" id="WP_410023943.1">
    <property type="nucleotide sequence ID" value="NZ_JBGMEG010000004.1"/>
</dbReference>
<dbReference type="Proteomes" id="UP001637993">
    <property type="component" value="Unassembled WGS sequence"/>
</dbReference>
<evidence type="ECO:0000313" key="3">
    <source>
        <dbReference type="Proteomes" id="UP001637993"/>
    </source>
</evidence>
<gene>
    <name evidence="2" type="ORF">AB9Q04_03235</name>
</gene>
<name>A0ABW9MZX8_9FIRM</name>
<feature type="transmembrane region" description="Helical" evidence="1">
    <location>
        <begin position="78"/>
        <end position="101"/>
    </location>
</feature>
<reference evidence="2 3" key="1">
    <citation type="journal article" date="2025" name="Anaerobe">
        <title>Description of Anaerococcus kampingiae sp. nov., Anaerococcus groningensis sp. nov., Anaerococcus martiniensis sp. nov., and Anaerococcus cruorum sp. nov., isolated from human clinical specimens.</title>
        <authorList>
            <person name="Boiten K.E."/>
            <person name="Meijer J."/>
            <person name="van Wezel E.M."/>
            <person name="Veloo A.C.M."/>
        </authorList>
    </citation>
    <scope>NUCLEOTIDE SEQUENCE [LARGE SCALE GENOMIC DNA]</scope>
    <source>
        <strain evidence="2 3">ENR1011</strain>
    </source>
</reference>
<keyword evidence="1" id="KW-1133">Transmembrane helix</keyword>
<evidence type="ECO:0000313" key="2">
    <source>
        <dbReference type="EMBL" id="MFO3717366.1"/>
    </source>
</evidence>
<keyword evidence="1" id="KW-0812">Transmembrane</keyword>
<keyword evidence="3" id="KW-1185">Reference proteome</keyword>
<proteinExistence type="predicted"/>
<keyword evidence="1" id="KW-0472">Membrane</keyword>